<evidence type="ECO:0000259" key="1">
    <source>
        <dbReference type="PROSITE" id="PS51186"/>
    </source>
</evidence>
<proteinExistence type="predicted"/>
<dbReference type="Proteomes" id="UP000243887">
    <property type="component" value="Unassembled WGS sequence"/>
</dbReference>
<evidence type="ECO:0000313" key="2">
    <source>
        <dbReference type="EMBL" id="SFI79616.1"/>
    </source>
</evidence>
<sequence length="242" mass="28191">MKKELSIKRLSDDNYLFEIITMHKEIFIETEFYGRLIYFDDDFKNYFRTILSDKDHYVFGIFSDNDIHGFIHLKAFSNTLFLNNIFLDESIRGNGNGTNVLKEVLNSAFIVNEDFVNIELDVLESNFKAKNWYRKIGLTPSIISHWYFLKKSTPLDIVNLYLDYDLNGFKGVFLDNTKLGTIINDSSIIVHDLKVLDYKCNLLFIAKITGVPKVSNIEFLQFDSSIRMNSKITNVLKTMKDV</sequence>
<gene>
    <name evidence="2" type="ORF">SAMN04487893_101173</name>
</gene>
<dbReference type="SUPFAM" id="SSF55729">
    <property type="entry name" value="Acyl-CoA N-acyltransferases (Nat)"/>
    <property type="match status" value="1"/>
</dbReference>
<keyword evidence="2" id="KW-0808">Transferase</keyword>
<dbReference type="Pfam" id="PF00583">
    <property type="entry name" value="Acetyltransf_1"/>
    <property type="match status" value="1"/>
</dbReference>
<reference evidence="3" key="1">
    <citation type="submission" date="2016-10" db="EMBL/GenBank/DDBJ databases">
        <authorList>
            <person name="Varghese N."/>
            <person name="Submissions S."/>
        </authorList>
    </citation>
    <scope>NUCLEOTIDE SEQUENCE [LARGE SCALE GENOMIC DNA]</scope>
    <source>
        <strain evidence="3">DSM 26542</strain>
    </source>
</reference>
<evidence type="ECO:0000313" key="3">
    <source>
        <dbReference type="Proteomes" id="UP000243887"/>
    </source>
</evidence>
<dbReference type="InterPro" id="IPR000182">
    <property type="entry name" value="GNAT_dom"/>
</dbReference>
<name>A0A1I3L4V9_9FLAO</name>
<dbReference type="Gene3D" id="3.40.630.30">
    <property type="match status" value="1"/>
</dbReference>
<accession>A0A1I3L4V9</accession>
<dbReference type="PROSITE" id="PS51186">
    <property type="entry name" value="GNAT"/>
    <property type="match status" value="1"/>
</dbReference>
<dbReference type="AlphaFoldDB" id="A0A1I3L4V9"/>
<dbReference type="OrthoDB" id="9800193at2"/>
<keyword evidence="3" id="KW-1185">Reference proteome</keyword>
<organism evidence="2 3">
    <name type="scientific">Myroides guanonis</name>
    <dbReference type="NCBI Taxonomy" id="1150112"/>
    <lineage>
        <taxon>Bacteria</taxon>
        <taxon>Pseudomonadati</taxon>
        <taxon>Bacteroidota</taxon>
        <taxon>Flavobacteriia</taxon>
        <taxon>Flavobacteriales</taxon>
        <taxon>Flavobacteriaceae</taxon>
        <taxon>Myroides</taxon>
    </lineage>
</organism>
<dbReference type="InterPro" id="IPR016181">
    <property type="entry name" value="Acyl_CoA_acyltransferase"/>
</dbReference>
<protein>
    <submittedName>
        <fullName evidence="2">Acetyltransferase (GNAT) domain-containing protein</fullName>
    </submittedName>
</protein>
<dbReference type="RefSeq" id="WP_090677563.1">
    <property type="nucleotide sequence ID" value="NZ_FORU01000001.1"/>
</dbReference>
<dbReference type="GO" id="GO:0016747">
    <property type="term" value="F:acyltransferase activity, transferring groups other than amino-acyl groups"/>
    <property type="evidence" value="ECO:0007669"/>
    <property type="project" value="InterPro"/>
</dbReference>
<feature type="domain" description="N-acetyltransferase" evidence="1">
    <location>
        <begin position="5"/>
        <end position="167"/>
    </location>
</feature>
<dbReference type="STRING" id="1150112.SAMN04487893_101173"/>
<dbReference type="EMBL" id="FORU01000001">
    <property type="protein sequence ID" value="SFI79616.1"/>
    <property type="molecule type" value="Genomic_DNA"/>
</dbReference>